<dbReference type="EMBL" id="FQWQ01000001">
    <property type="protein sequence ID" value="SHG96031.1"/>
    <property type="molecule type" value="Genomic_DNA"/>
</dbReference>
<name>A0A1M5P2J9_9BACT</name>
<reference evidence="1 2" key="1">
    <citation type="submission" date="2016-11" db="EMBL/GenBank/DDBJ databases">
        <authorList>
            <person name="Jaros S."/>
            <person name="Januszkiewicz K."/>
            <person name="Wedrychowicz H."/>
        </authorList>
    </citation>
    <scope>NUCLEOTIDE SEQUENCE [LARGE SCALE GENOMIC DNA]</scope>
    <source>
        <strain evidence="1 2">DSM 24574</strain>
    </source>
</reference>
<dbReference type="Proteomes" id="UP000184212">
    <property type="component" value="Unassembled WGS sequence"/>
</dbReference>
<proteinExistence type="predicted"/>
<keyword evidence="2" id="KW-1185">Reference proteome</keyword>
<gene>
    <name evidence="1" type="ORF">SAMN04488109_2644</name>
</gene>
<organism evidence="1 2">
    <name type="scientific">Chryseolinea serpens</name>
    <dbReference type="NCBI Taxonomy" id="947013"/>
    <lineage>
        <taxon>Bacteria</taxon>
        <taxon>Pseudomonadati</taxon>
        <taxon>Bacteroidota</taxon>
        <taxon>Cytophagia</taxon>
        <taxon>Cytophagales</taxon>
        <taxon>Fulvivirgaceae</taxon>
        <taxon>Chryseolinea</taxon>
    </lineage>
</organism>
<sequence length="155" mass="17502">MGTAGKTSEIQPHFQGMASQILKEVIRADMSMHQAQIEAWQWFSTHLPKGEYINDDLRDGLPRNMYLAMSDLSLTFYVKPVALDFWPRLRLGWKVLRGRVPGFVNHPNAYVICSPSDELAMQVKINVTRNKNGTVKATYGPADAVTAELLKTPRK</sequence>
<dbReference type="STRING" id="947013.SAMN04488109_2644"/>
<protein>
    <submittedName>
        <fullName evidence="1">Uncharacterized protein</fullName>
    </submittedName>
</protein>
<evidence type="ECO:0000313" key="1">
    <source>
        <dbReference type="EMBL" id="SHG96031.1"/>
    </source>
</evidence>
<accession>A0A1M5P2J9</accession>
<dbReference type="AlphaFoldDB" id="A0A1M5P2J9"/>
<evidence type="ECO:0000313" key="2">
    <source>
        <dbReference type="Proteomes" id="UP000184212"/>
    </source>
</evidence>